<dbReference type="InterPro" id="IPR001034">
    <property type="entry name" value="DeoR_HTH"/>
</dbReference>
<name>A0A1H3SX45_9ACTN</name>
<sequence length="269" mass="28555">MTSPVDQPGDPGQARRAPYAAERKQAIMTELRAAGRVDAAEVAARLNVTKETVRKDLIGLERQGLLRRVHGGAVPVGQLSFEPAVVTRTYYSEEKTRIATAALAHLPAAGAVLIDAGSTTARLAELFPADRELTVYTNTLPIALALVDHPMLTVVTLGGRVRPLTLAEVDDWAVRALAEINVDVAFLGANAISVERGLTTPDPAEAAVKRLMLGSARRRILLADHSKVGGVSLCKHADLSDIDLLITDTGLPDADLKALRAAGLEVELT</sequence>
<dbReference type="InterPro" id="IPR018356">
    <property type="entry name" value="Tscrpt_reg_HTH_DeoR_CS"/>
</dbReference>
<feature type="domain" description="HTH deoR-type" evidence="8">
    <location>
        <begin position="20"/>
        <end position="75"/>
    </location>
</feature>
<dbReference type="SUPFAM" id="SSF46785">
    <property type="entry name" value="Winged helix' DNA-binding domain"/>
    <property type="match status" value="1"/>
</dbReference>
<dbReference type="Gene3D" id="3.40.50.1360">
    <property type="match status" value="1"/>
</dbReference>
<proteinExistence type="predicted"/>
<dbReference type="AlphaFoldDB" id="A0A1H3SX45"/>
<dbReference type="GO" id="GO:0003700">
    <property type="term" value="F:DNA-binding transcription factor activity"/>
    <property type="evidence" value="ECO:0007669"/>
    <property type="project" value="InterPro"/>
</dbReference>
<gene>
    <name evidence="9" type="ORF">SAMN05444365_11527</name>
</gene>
<evidence type="ECO:0000256" key="2">
    <source>
        <dbReference type="ARBA" id="ARBA00022491"/>
    </source>
</evidence>
<keyword evidence="10" id="KW-1185">Reference proteome</keyword>
<dbReference type="PANTHER" id="PTHR30363:SF4">
    <property type="entry name" value="GLYCEROL-3-PHOSPHATE REGULON REPRESSOR"/>
    <property type="match status" value="1"/>
</dbReference>
<dbReference type="SUPFAM" id="SSF100950">
    <property type="entry name" value="NagB/RpiA/CoA transferase-like"/>
    <property type="match status" value="1"/>
</dbReference>
<evidence type="ECO:0000256" key="7">
    <source>
        <dbReference type="SAM" id="MobiDB-lite"/>
    </source>
</evidence>
<accession>A0A1H3SX45</accession>
<keyword evidence="3" id="KW-0805">Transcription regulation</keyword>
<dbReference type="PROSITE" id="PS51000">
    <property type="entry name" value="HTH_DEOR_2"/>
    <property type="match status" value="1"/>
</dbReference>
<evidence type="ECO:0000256" key="6">
    <source>
        <dbReference type="ARBA" id="ARBA00024937"/>
    </source>
</evidence>
<dbReference type="InterPro" id="IPR036388">
    <property type="entry name" value="WH-like_DNA-bd_sf"/>
</dbReference>
<organism evidence="9 10">
    <name type="scientific">Micromonospora pattaloongensis</name>
    <dbReference type="NCBI Taxonomy" id="405436"/>
    <lineage>
        <taxon>Bacteria</taxon>
        <taxon>Bacillati</taxon>
        <taxon>Actinomycetota</taxon>
        <taxon>Actinomycetes</taxon>
        <taxon>Micromonosporales</taxon>
        <taxon>Micromonosporaceae</taxon>
        <taxon>Micromonospora</taxon>
    </lineage>
</organism>
<feature type="region of interest" description="Disordered" evidence="7">
    <location>
        <begin position="1"/>
        <end position="20"/>
    </location>
</feature>
<evidence type="ECO:0000259" key="8">
    <source>
        <dbReference type="PROSITE" id="PS51000"/>
    </source>
</evidence>
<dbReference type="Pfam" id="PF08220">
    <property type="entry name" value="HTH_DeoR"/>
    <property type="match status" value="1"/>
</dbReference>
<dbReference type="InterPro" id="IPR037171">
    <property type="entry name" value="NagB/RpiA_transferase-like"/>
</dbReference>
<dbReference type="STRING" id="405436.SAMN05444365_11527"/>
<dbReference type="RefSeq" id="WP_245737012.1">
    <property type="nucleotide sequence ID" value="NZ_FNPH01000015.1"/>
</dbReference>
<keyword evidence="4" id="KW-0238">DNA-binding</keyword>
<dbReference type="PRINTS" id="PR00037">
    <property type="entry name" value="HTHLACR"/>
</dbReference>
<keyword evidence="5" id="KW-0804">Transcription</keyword>
<evidence type="ECO:0000256" key="1">
    <source>
        <dbReference type="ARBA" id="ARBA00021390"/>
    </source>
</evidence>
<protein>
    <recommendedName>
        <fullName evidence="1">Lactose phosphotransferase system repressor</fullName>
    </recommendedName>
</protein>
<comment type="function">
    <text evidence="6">Repressor of the lactose catabolism operon. Galactose-6-phosphate is the inducer.</text>
</comment>
<dbReference type="EMBL" id="FNPH01000015">
    <property type="protein sequence ID" value="SDZ42586.1"/>
    <property type="molecule type" value="Genomic_DNA"/>
</dbReference>
<dbReference type="GO" id="GO:0003677">
    <property type="term" value="F:DNA binding"/>
    <property type="evidence" value="ECO:0007669"/>
    <property type="project" value="UniProtKB-KW"/>
</dbReference>
<evidence type="ECO:0000256" key="3">
    <source>
        <dbReference type="ARBA" id="ARBA00023015"/>
    </source>
</evidence>
<dbReference type="SMART" id="SM01134">
    <property type="entry name" value="DeoRC"/>
    <property type="match status" value="1"/>
</dbReference>
<evidence type="ECO:0000313" key="10">
    <source>
        <dbReference type="Proteomes" id="UP000242415"/>
    </source>
</evidence>
<evidence type="ECO:0000256" key="5">
    <source>
        <dbReference type="ARBA" id="ARBA00023163"/>
    </source>
</evidence>
<dbReference type="InterPro" id="IPR014036">
    <property type="entry name" value="DeoR-like_C"/>
</dbReference>
<evidence type="ECO:0000256" key="4">
    <source>
        <dbReference type="ARBA" id="ARBA00023125"/>
    </source>
</evidence>
<dbReference type="PROSITE" id="PS00894">
    <property type="entry name" value="HTH_DEOR_1"/>
    <property type="match status" value="1"/>
</dbReference>
<evidence type="ECO:0000313" key="9">
    <source>
        <dbReference type="EMBL" id="SDZ42586.1"/>
    </source>
</evidence>
<dbReference type="Gene3D" id="1.10.10.10">
    <property type="entry name" value="Winged helix-like DNA-binding domain superfamily/Winged helix DNA-binding domain"/>
    <property type="match status" value="1"/>
</dbReference>
<dbReference type="InterPro" id="IPR050313">
    <property type="entry name" value="Carb_Metab_HTH_regulators"/>
</dbReference>
<reference evidence="10" key="1">
    <citation type="submission" date="2016-10" db="EMBL/GenBank/DDBJ databases">
        <authorList>
            <person name="Varghese N."/>
            <person name="Submissions S."/>
        </authorList>
    </citation>
    <scope>NUCLEOTIDE SEQUENCE [LARGE SCALE GENOMIC DNA]</scope>
    <source>
        <strain evidence="10">DSM 45245</strain>
    </source>
</reference>
<dbReference type="SMART" id="SM00420">
    <property type="entry name" value="HTH_DEOR"/>
    <property type="match status" value="1"/>
</dbReference>
<keyword evidence="2" id="KW-0678">Repressor</keyword>
<dbReference type="Proteomes" id="UP000242415">
    <property type="component" value="Unassembled WGS sequence"/>
</dbReference>
<dbReference type="Pfam" id="PF00455">
    <property type="entry name" value="DeoRC"/>
    <property type="match status" value="1"/>
</dbReference>
<dbReference type="InterPro" id="IPR036390">
    <property type="entry name" value="WH_DNA-bd_sf"/>
</dbReference>
<dbReference type="PANTHER" id="PTHR30363">
    <property type="entry name" value="HTH-TYPE TRANSCRIPTIONAL REGULATOR SRLR-RELATED"/>
    <property type="match status" value="1"/>
</dbReference>